<organism evidence="10 11">
    <name type="scientific">Blepharisma stoltei</name>
    <dbReference type="NCBI Taxonomy" id="1481888"/>
    <lineage>
        <taxon>Eukaryota</taxon>
        <taxon>Sar</taxon>
        <taxon>Alveolata</taxon>
        <taxon>Ciliophora</taxon>
        <taxon>Postciliodesmatophora</taxon>
        <taxon>Heterotrichea</taxon>
        <taxon>Heterotrichida</taxon>
        <taxon>Blepharismidae</taxon>
        <taxon>Blepharisma</taxon>
    </lineage>
</organism>
<dbReference type="InterPro" id="IPR015527">
    <property type="entry name" value="Pept_C26_g-glut_hydrolase"/>
</dbReference>
<dbReference type="EMBL" id="CAJZBQ010000054">
    <property type="protein sequence ID" value="CAG9332215.1"/>
    <property type="molecule type" value="Genomic_DNA"/>
</dbReference>
<comment type="catalytic activity">
    <reaction evidence="8">
        <text>(6S)-5,6,7,8-tetrahydrofolyl-(gamma-L-Glu)(n) + (n-1) H2O = (6S)-5,6,7,8-tetrahydrofolate + (n-1) L-glutamate</text>
        <dbReference type="Rhea" id="RHEA:56784"/>
        <dbReference type="Rhea" id="RHEA-COMP:14738"/>
        <dbReference type="ChEBI" id="CHEBI:15377"/>
        <dbReference type="ChEBI" id="CHEBI:29985"/>
        <dbReference type="ChEBI" id="CHEBI:57453"/>
        <dbReference type="ChEBI" id="CHEBI:141005"/>
        <dbReference type="EC" id="3.4.19.9"/>
    </reaction>
</comment>
<feature type="active site" description="Proton donor" evidence="7">
    <location>
        <position position="250"/>
    </location>
</feature>
<comment type="subcellular location">
    <subcellularLocation>
        <location evidence="1">Secreted</location>
        <location evidence="1">Extracellular space</location>
    </subcellularLocation>
</comment>
<dbReference type="GO" id="GO:0005773">
    <property type="term" value="C:vacuole"/>
    <property type="evidence" value="ECO:0007669"/>
    <property type="project" value="TreeGrafter"/>
</dbReference>
<dbReference type="GO" id="GO:0005576">
    <property type="term" value="C:extracellular region"/>
    <property type="evidence" value="ECO:0007669"/>
    <property type="project" value="UniProtKB-SubCell"/>
</dbReference>
<dbReference type="GO" id="GO:0046900">
    <property type="term" value="P:tetrahydrofolylpolyglutamate metabolic process"/>
    <property type="evidence" value="ECO:0007669"/>
    <property type="project" value="TreeGrafter"/>
</dbReference>
<evidence type="ECO:0000256" key="8">
    <source>
        <dbReference type="PROSITE-ProRule" id="PRU00607"/>
    </source>
</evidence>
<reference evidence="10" key="1">
    <citation type="submission" date="2021-09" db="EMBL/GenBank/DDBJ databases">
        <authorList>
            <consortium name="AG Swart"/>
            <person name="Singh M."/>
            <person name="Singh A."/>
            <person name="Seah K."/>
            <person name="Emmerich C."/>
        </authorList>
    </citation>
    <scope>NUCLEOTIDE SEQUENCE</scope>
    <source>
        <strain evidence="10">ATCC30299</strain>
    </source>
</reference>
<feature type="chain" id="PRO_5043897150" description="folate gamma-glutamyl hydrolase" evidence="9">
    <location>
        <begin position="17"/>
        <end position="321"/>
    </location>
</feature>
<protein>
    <recommendedName>
        <fullName evidence="3 8">folate gamma-glutamyl hydrolase</fullName>
        <ecNumber evidence="3 8">3.4.19.9</ecNumber>
    </recommendedName>
</protein>
<evidence type="ECO:0000256" key="5">
    <source>
        <dbReference type="ARBA" id="ARBA00022729"/>
    </source>
</evidence>
<dbReference type="Gene3D" id="3.40.50.880">
    <property type="match status" value="1"/>
</dbReference>
<dbReference type="EC" id="3.4.19.9" evidence="3 8"/>
<keyword evidence="5 9" id="KW-0732">Signal</keyword>
<evidence type="ECO:0000256" key="4">
    <source>
        <dbReference type="ARBA" id="ARBA00022525"/>
    </source>
</evidence>
<dbReference type="Pfam" id="PF07722">
    <property type="entry name" value="Peptidase_C26"/>
    <property type="match status" value="1"/>
</dbReference>
<dbReference type="GO" id="GO:0034722">
    <property type="term" value="F:gamma-glutamyl-peptidase activity"/>
    <property type="evidence" value="ECO:0007669"/>
    <property type="project" value="UniProtKB-UniRule"/>
</dbReference>
<dbReference type="SUPFAM" id="SSF52317">
    <property type="entry name" value="Class I glutamine amidotransferase-like"/>
    <property type="match status" value="1"/>
</dbReference>
<dbReference type="AlphaFoldDB" id="A0AAU9KE50"/>
<accession>A0AAU9KE50</accession>
<dbReference type="PANTHER" id="PTHR11315">
    <property type="entry name" value="PROTEASE FAMILY C26 GAMMA-GLUTAMYL HYDROLASE"/>
    <property type="match status" value="1"/>
</dbReference>
<evidence type="ECO:0000256" key="7">
    <source>
        <dbReference type="PIRSR" id="PIRSR615527-1"/>
    </source>
</evidence>
<dbReference type="InterPro" id="IPR029062">
    <property type="entry name" value="Class_I_gatase-like"/>
</dbReference>
<dbReference type="PROSITE" id="PS51273">
    <property type="entry name" value="GATASE_TYPE_1"/>
    <property type="match status" value="1"/>
</dbReference>
<comment type="caution">
    <text evidence="10">The sequence shown here is derived from an EMBL/GenBank/DDBJ whole genome shotgun (WGS) entry which is preliminary data.</text>
</comment>
<feature type="active site" evidence="8">
    <location>
        <position position="250"/>
    </location>
</feature>
<evidence type="ECO:0000256" key="1">
    <source>
        <dbReference type="ARBA" id="ARBA00004239"/>
    </source>
</evidence>
<evidence type="ECO:0000313" key="11">
    <source>
        <dbReference type="Proteomes" id="UP001162131"/>
    </source>
</evidence>
<dbReference type="PROSITE" id="PS51275">
    <property type="entry name" value="PEPTIDASE_C26_GGH"/>
    <property type="match status" value="1"/>
</dbReference>
<comment type="similarity">
    <text evidence="2">Belongs to the peptidase C26 family.</text>
</comment>
<gene>
    <name evidence="10" type="ORF">BSTOLATCC_MIC55667</name>
</gene>
<keyword evidence="11" id="KW-1185">Reference proteome</keyword>
<evidence type="ECO:0000313" key="10">
    <source>
        <dbReference type="EMBL" id="CAG9332215.1"/>
    </source>
</evidence>
<feature type="active site" description="Nucleophile" evidence="7 8">
    <location>
        <position position="137"/>
    </location>
</feature>
<proteinExistence type="inferred from homology"/>
<evidence type="ECO:0000256" key="3">
    <source>
        <dbReference type="ARBA" id="ARBA00012886"/>
    </source>
</evidence>
<evidence type="ECO:0000256" key="9">
    <source>
        <dbReference type="SAM" id="SignalP"/>
    </source>
</evidence>
<evidence type="ECO:0000256" key="6">
    <source>
        <dbReference type="ARBA" id="ARBA00022801"/>
    </source>
</evidence>
<keyword evidence="6 8" id="KW-0378">Hydrolase</keyword>
<evidence type="ECO:0000256" key="2">
    <source>
        <dbReference type="ARBA" id="ARBA00011083"/>
    </source>
</evidence>
<keyword evidence="4" id="KW-0964">Secreted</keyword>
<dbReference type="InterPro" id="IPR011697">
    <property type="entry name" value="Peptidase_C26"/>
</dbReference>
<sequence length="321" mass="37111">MIVFILFFSTFASGLSFTNYNFKRKNNFPVVGIVSTPCDDTFNTTGARSYIAASYVKFLESGGIRVVPILYNYTYEEIDFLMSKINGVYLIGGKTKLTSVIDGQEYWHEYLNKSAYIVNKVIEKNRNGEYFPYVGVCMGAQLLHIALTEHCECAMQYTDALNFRSNLMFTDSVPKSRLFGNADPRMLYEMAYKNITYQNHKYGFYPSLYTDNPKVSSMLRPLAVSYDRLGVLNVVISEGIDIPFYATMIHPEKPAYEWFSLKINHNITAIEVGHYFATFYATEFGKNTNTFGNYTEYQKYSILNHQVYYLHRPLEQAYLFF</sequence>
<feature type="signal peptide" evidence="9">
    <location>
        <begin position="1"/>
        <end position="16"/>
    </location>
</feature>
<dbReference type="PANTHER" id="PTHR11315:SF0">
    <property type="entry name" value="FOLATE GAMMA-GLUTAMYL HYDROLASE"/>
    <property type="match status" value="1"/>
</dbReference>
<name>A0AAU9KE50_9CILI</name>
<dbReference type="Proteomes" id="UP001162131">
    <property type="component" value="Unassembled WGS sequence"/>
</dbReference>